<dbReference type="InterPro" id="IPR050109">
    <property type="entry name" value="HTH-type_TetR-like_transc_reg"/>
</dbReference>
<dbReference type="InterPro" id="IPR001647">
    <property type="entry name" value="HTH_TetR"/>
</dbReference>
<dbReference type="PRINTS" id="PR00455">
    <property type="entry name" value="HTHTETR"/>
</dbReference>
<evidence type="ECO:0000256" key="3">
    <source>
        <dbReference type="ARBA" id="ARBA00023163"/>
    </source>
</evidence>
<evidence type="ECO:0000313" key="8">
    <source>
        <dbReference type="Proteomes" id="UP000646738"/>
    </source>
</evidence>
<evidence type="ECO:0000256" key="1">
    <source>
        <dbReference type="ARBA" id="ARBA00023015"/>
    </source>
</evidence>
<proteinExistence type="predicted"/>
<keyword evidence="2 4" id="KW-0238">DNA-binding</keyword>
<dbReference type="PROSITE" id="PS50977">
    <property type="entry name" value="HTH_TETR_2"/>
    <property type="match status" value="1"/>
</dbReference>
<dbReference type="Gene3D" id="1.10.357.10">
    <property type="entry name" value="Tetracycline Repressor, domain 2"/>
    <property type="match status" value="1"/>
</dbReference>
<evidence type="ECO:0000313" key="7">
    <source>
        <dbReference type="EMBL" id="GHI53116.1"/>
    </source>
</evidence>
<dbReference type="InterPro" id="IPR009057">
    <property type="entry name" value="Homeodomain-like_sf"/>
</dbReference>
<dbReference type="NCBIfam" id="NF041196">
    <property type="entry name" value="ScbR_bind_reg"/>
    <property type="match status" value="1"/>
</dbReference>
<keyword evidence="8" id="KW-1185">Reference proteome</keyword>
<dbReference type="SUPFAM" id="SSF48498">
    <property type="entry name" value="Tetracyclin repressor-like, C-terminal domain"/>
    <property type="match status" value="1"/>
</dbReference>
<feature type="DNA-binding region" description="H-T-H motif" evidence="4">
    <location>
        <begin position="65"/>
        <end position="84"/>
    </location>
</feature>
<dbReference type="PANTHER" id="PTHR30055:SF234">
    <property type="entry name" value="HTH-TYPE TRANSCRIPTIONAL REGULATOR BETI"/>
    <property type="match status" value="1"/>
</dbReference>
<gene>
    <name evidence="7" type="primary">mmfR</name>
    <name evidence="7" type="ORF">Srubr_29620</name>
</gene>
<evidence type="ECO:0000256" key="5">
    <source>
        <dbReference type="SAM" id="MobiDB-lite"/>
    </source>
</evidence>
<dbReference type="Pfam" id="PF00440">
    <property type="entry name" value="TetR_N"/>
    <property type="match status" value="1"/>
</dbReference>
<organism evidence="7 8">
    <name type="scientific">Streptomyces rubradiris</name>
    <name type="common">Streptomyces achromogenes subsp. rubradiris</name>
    <dbReference type="NCBI Taxonomy" id="285531"/>
    <lineage>
        <taxon>Bacteria</taxon>
        <taxon>Bacillati</taxon>
        <taxon>Actinomycetota</taxon>
        <taxon>Actinomycetes</taxon>
        <taxon>Kitasatosporales</taxon>
        <taxon>Streptomycetaceae</taxon>
        <taxon>Streptomyces</taxon>
    </lineage>
</organism>
<feature type="compositionally biased region" description="Basic residues" evidence="5">
    <location>
        <begin position="1"/>
        <end position="11"/>
    </location>
</feature>
<dbReference type="EMBL" id="BNEA01000015">
    <property type="protein sequence ID" value="GHI53116.1"/>
    <property type="molecule type" value="Genomic_DNA"/>
</dbReference>
<accession>A0ABQ3RB84</accession>
<evidence type="ECO:0000259" key="6">
    <source>
        <dbReference type="PROSITE" id="PS50977"/>
    </source>
</evidence>
<sequence>MRSAATRRRSRQTREAFVKPPRNSPTGPTTTRTKELKQERAIRSRHNILLAAGRAFAERGYQAVTMHDVAELSGMTKGAVYFHYTSKESLAVAVSAEFAGRLPALSDAVAQLALPPVASVTELLLRTAAALRDEPLMKAGARLQIERGLIDVELPLPFEDYTALIAAWLQGALTAGDLEHSTPPEPLARVLVSAFFGAQLLSWMADDRTDIIERTVEVLHAVVPCTRDPRHISPYLREAATTRGPHGHGRTAARATP</sequence>
<dbReference type="InterPro" id="IPR036271">
    <property type="entry name" value="Tet_transcr_reg_TetR-rel_C_sf"/>
</dbReference>
<name>A0ABQ3RB84_STRRR</name>
<protein>
    <submittedName>
        <fullName evidence="7">TetR family transcriptional regulator</fullName>
    </submittedName>
</protein>
<dbReference type="Proteomes" id="UP000646738">
    <property type="component" value="Unassembled WGS sequence"/>
</dbReference>
<feature type="domain" description="HTH tetR-type" evidence="6">
    <location>
        <begin position="42"/>
        <end position="102"/>
    </location>
</feature>
<comment type="caution">
    <text evidence="7">The sequence shown here is derived from an EMBL/GenBank/DDBJ whole genome shotgun (WGS) entry which is preliminary data.</text>
</comment>
<keyword evidence="3" id="KW-0804">Transcription</keyword>
<keyword evidence="1" id="KW-0805">Transcription regulation</keyword>
<feature type="region of interest" description="Disordered" evidence="5">
    <location>
        <begin position="1"/>
        <end position="35"/>
    </location>
</feature>
<evidence type="ECO:0000256" key="2">
    <source>
        <dbReference type="ARBA" id="ARBA00023125"/>
    </source>
</evidence>
<dbReference type="SUPFAM" id="SSF46689">
    <property type="entry name" value="Homeodomain-like"/>
    <property type="match status" value="1"/>
</dbReference>
<reference evidence="8" key="1">
    <citation type="submission" date="2023-07" db="EMBL/GenBank/DDBJ databases">
        <title>Whole genome shotgun sequence of Streptomyces achromogenes subsp. rubradiris NBRC 14000.</title>
        <authorList>
            <person name="Komaki H."/>
            <person name="Tamura T."/>
        </authorList>
    </citation>
    <scope>NUCLEOTIDE SEQUENCE [LARGE SCALE GENOMIC DNA]</scope>
    <source>
        <strain evidence="8">NBRC 14000</strain>
    </source>
</reference>
<dbReference type="PANTHER" id="PTHR30055">
    <property type="entry name" value="HTH-TYPE TRANSCRIPTIONAL REGULATOR RUTR"/>
    <property type="match status" value="1"/>
</dbReference>
<evidence type="ECO:0000256" key="4">
    <source>
        <dbReference type="PROSITE-ProRule" id="PRU00335"/>
    </source>
</evidence>
<dbReference type="InterPro" id="IPR047923">
    <property type="entry name" value="ArpA-like"/>
</dbReference>